<evidence type="ECO:0000256" key="4">
    <source>
        <dbReference type="ARBA" id="ARBA00022781"/>
    </source>
</evidence>
<reference evidence="12" key="1">
    <citation type="submission" date="2023-03" db="EMBL/GenBank/DDBJ databases">
        <title>Chromosome-level genomes of two armyworms, Mythimna separata and Mythimna loreyi, provide insights into the biosynthesis and reception of sex pheromones.</title>
        <authorList>
            <person name="Zhao H."/>
        </authorList>
    </citation>
    <scope>NUCLEOTIDE SEQUENCE</scope>
    <source>
        <strain evidence="12">BeijingLab</strain>
        <tissue evidence="12">Pupa</tissue>
    </source>
</reference>
<evidence type="ECO:0000256" key="2">
    <source>
        <dbReference type="ARBA" id="ARBA00022448"/>
    </source>
</evidence>
<evidence type="ECO:0000256" key="10">
    <source>
        <dbReference type="SAM" id="MobiDB-lite"/>
    </source>
</evidence>
<dbReference type="InterPro" id="IPR013837">
    <property type="entry name" value="ATP_synth_F0_suB"/>
</dbReference>
<keyword evidence="6 9" id="KW-0406">Ion transport</keyword>
<gene>
    <name evidence="12" type="ORF">PYW07_000317</name>
</gene>
<dbReference type="SUPFAM" id="SSF161060">
    <property type="entry name" value="ATP synthase B chain-like"/>
    <property type="match status" value="1"/>
</dbReference>
<evidence type="ECO:0000256" key="5">
    <source>
        <dbReference type="ARBA" id="ARBA00022792"/>
    </source>
</evidence>
<comment type="caution">
    <text evidence="12">The sequence shown here is derived from an EMBL/GenBank/DDBJ whole genome shotgun (WGS) entry which is preliminary data.</text>
</comment>
<name>A0AAD7Z4D2_MYTSE</name>
<dbReference type="InterPro" id="IPR008688">
    <property type="entry name" value="ATP_synth_Bsub_B/MI25"/>
</dbReference>
<comment type="function">
    <text evidence="9">Subunit b, of the mitochondrial membrane ATP synthase complex (F(1)F(0) ATP synthase or Complex V) that produces ATP from ADP in the presence of a proton gradient across the membrane which is generated by electron transport complexes of the respiratory chain. ATP synthase complex consist of a soluble F(1) head domain - the catalytic core - and a membrane F(1) domain - the membrane proton channel. These two domains are linked by a central stalk rotating inside the F(1) region and a stationary peripheral stalk. During catalysis, ATP synthesis in the catalytic domain of F(1) is coupled via a rotary mechanism of the central stalk subunits to proton translocation. In vivo, can only synthesize ATP although its ATP hydrolase activity can be activated artificially in vitro. Part of the complex F(0) domain. Part of the complex F(0) domain and the peripheric stalk, which acts as a stator to hold the catalytic alpha(3)beta(3) subcomplex and subunit a/ATP6 static relative to the rotary elements.</text>
</comment>
<comment type="similarity">
    <text evidence="1 9">Belongs to the eukaryotic ATPase B chain family.</text>
</comment>
<evidence type="ECO:0000313" key="12">
    <source>
        <dbReference type="EMBL" id="KAJ8737046.1"/>
    </source>
</evidence>
<keyword evidence="8 9" id="KW-0472">Membrane</keyword>
<keyword evidence="3 9" id="KW-0138">CF(0)</keyword>
<evidence type="ECO:0000313" key="13">
    <source>
        <dbReference type="Proteomes" id="UP001231518"/>
    </source>
</evidence>
<dbReference type="Pfam" id="PF05405">
    <property type="entry name" value="Mt_ATP-synt_B"/>
    <property type="match status" value="1"/>
</dbReference>
<protein>
    <recommendedName>
        <fullName evidence="9">ATP synthase subunit b</fullName>
    </recommendedName>
</protein>
<dbReference type="AlphaFoldDB" id="A0AAD7Z4D2"/>
<evidence type="ECO:0000256" key="3">
    <source>
        <dbReference type="ARBA" id="ARBA00022547"/>
    </source>
</evidence>
<organism evidence="12 13">
    <name type="scientific">Mythimna separata</name>
    <name type="common">Oriental armyworm</name>
    <name type="synonym">Pseudaletia separata</name>
    <dbReference type="NCBI Taxonomy" id="271217"/>
    <lineage>
        <taxon>Eukaryota</taxon>
        <taxon>Metazoa</taxon>
        <taxon>Ecdysozoa</taxon>
        <taxon>Arthropoda</taxon>
        <taxon>Hexapoda</taxon>
        <taxon>Insecta</taxon>
        <taxon>Pterygota</taxon>
        <taxon>Neoptera</taxon>
        <taxon>Endopterygota</taxon>
        <taxon>Lepidoptera</taxon>
        <taxon>Glossata</taxon>
        <taxon>Ditrysia</taxon>
        <taxon>Noctuoidea</taxon>
        <taxon>Noctuidae</taxon>
        <taxon>Noctuinae</taxon>
        <taxon>Hadenini</taxon>
        <taxon>Mythimna</taxon>
    </lineage>
</organism>
<keyword evidence="2 9" id="KW-0813">Transport</keyword>
<evidence type="ECO:0000256" key="7">
    <source>
        <dbReference type="ARBA" id="ARBA00023128"/>
    </source>
</evidence>
<dbReference type="PANTHER" id="PTHR12733">
    <property type="entry name" value="MITOCHONDRIAL ATP SYNTHASE B CHAIN"/>
    <property type="match status" value="1"/>
</dbReference>
<evidence type="ECO:0000256" key="8">
    <source>
        <dbReference type="ARBA" id="ARBA00023136"/>
    </source>
</evidence>
<dbReference type="Gene3D" id="1.20.5.2210">
    <property type="match status" value="1"/>
</dbReference>
<dbReference type="GO" id="GO:0046933">
    <property type="term" value="F:proton-transporting ATP synthase activity, rotational mechanism"/>
    <property type="evidence" value="ECO:0007669"/>
    <property type="project" value="TreeGrafter"/>
</dbReference>
<dbReference type="EMBL" id="JARGEI010000001">
    <property type="protein sequence ID" value="KAJ8737046.1"/>
    <property type="molecule type" value="Genomic_DNA"/>
</dbReference>
<feature type="transmembrane region" description="Helical" evidence="11">
    <location>
        <begin position="79"/>
        <end position="103"/>
    </location>
</feature>
<dbReference type="GO" id="GO:0045259">
    <property type="term" value="C:proton-transporting ATP synthase complex"/>
    <property type="evidence" value="ECO:0007669"/>
    <property type="project" value="UniProtKB-KW"/>
</dbReference>
<dbReference type="PANTHER" id="PTHR12733:SF3">
    <property type="entry name" value="ATP SYNTHASE F(0) COMPLEX SUBUNIT B1, MITOCHONDRIAL"/>
    <property type="match status" value="1"/>
</dbReference>
<evidence type="ECO:0000256" key="1">
    <source>
        <dbReference type="ARBA" id="ARBA00007479"/>
    </source>
</evidence>
<dbReference type="GO" id="GO:0005743">
    <property type="term" value="C:mitochondrial inner membrane"/>
    <property type="evidence" value="ECO:0007669"/>
    <property type="project" value="UniProtKB-SubCell"/>
</dbReference>
<keyword evidence="7 9" id="KW-0496">Mitochondrion</keyword>
<keyword evidence="11" id="KW-1133">Transmembrane helix</keyword>
<keyword evidence="5 9" id="KW-0999">Mitochondrion inner membrane</keyword>
<evidence type="ECO:0000256" key="11">
    <source>
        <dbReference type="SAM" id="Phobius"/>
    </source>
</evidence>
<keyword evidence="4 9" id="KW-0375">Hydrogen ion transport</keyword>
<dbReference type="Proteomes" id="UP001231518">
    <property type="component" value="Chromosome 1"/>
</dbReference>
<evidence type="ECO:0000256" key="6">
    <source>
        <dbReference type="ARBA" id="ARBA00023065"/>
    </source>
</evidence>
<comment type="subcellular location">
    <subcellularLocation>
        <location evidence="9">Mitochondrion</location>
    </subcellularLocation>
    <subcellularLocation>
        <location evidence="9">Mitochondrion inner membrane</location>
    </subcellularLocation>
</comment>
<proteinExistence type="inferred from homology"/>
<feature type="region of interest" description="Disordered" evidence="10">
    <location>
        <begin position="1"/>
        <end position="29"/>
    </location>
</feature>
<accession>A0AAD7Z4D2</accession>
<evidence type="ECO:0000256" key="9">
    <source>
        <dbReference type="RuleBase" id="RU368017"/>
    </source>
</evidence>
<feature type="transmembrane region" description="Helical" evidence="11">
    <location>
        <begin position="115"/>
        <end position="133"/>
    </location>
</feature>
<keyword evidence="13" id="KW-1185">Reference proteome</keyword>
<keyword evidence="11" id="KW-0812">Transmembrane</keyword>
<sequence>MAEARSPDHRKSKLCGGTDEEKPKPKRSCARANVLPIKQGPVCPSLDVIKGRKGDDEGPGLKRAKTPGKCRMGFIPEEWFLFLKPMTGVSGPYILMIGLANYAASKEILVMEHEYYLGLSVFVVVYIVSTRFGSKIGSLLDKQVDAIANDLEEGRYNQLASLKKVITDAETGIWRAEGQKDLIEAKKENIAIQLEAEFRERQMMVHKAVKRRIEYHVKRHWVSRRIKHKWMVQWILENVNKGITPEFKRKVMETAIRDLSALADKHKASQASGKT</sequence>
<comment type="subunit">
    <text evidence="9">F-type ATPases have 2 components, CF(1) - the catalytic core - and CF(0) - the membrane proton channel. CF(1) and CF(0) have multiple subunits.</text>
</comment>